<feature type="binding site" evidence="8">
    <location>
        <begin position="175"/>
        <end position="176"/>
    </location>
    <ligand>
        <name>ATP</name>
        <dbReference type="ChEBI" id="CHEBI:30616"/>
    </ligand>
</feature>
<feature type="binding site" evidence="8">
    <location>
        <begin position="208"/>
        <end position="210"/>
    </location>
    <ligand>
        <name>ATP</name>
        <dbReference type="ChEBI" id="CHEBI:30616"/>
    </ligand>
</feature>
<dbReference type="GO" id="GO:0009102">
    <property type="term" value="P:biotin biosynthetic process"/>
    <property type="evidence" value="ECO:0007669"/>
    <property type="project" value="UniProtKB-UniRule"/>
</dbReference>
<keyword evidence="5 8" id="KW-0093">Biotin biosynthesis</keyword>
<feature type="active site" evidence="8">
    <location>
        <position position="40"/>
    </location>
</feature>
<dbReference type="PANTHER" id="PTHR43210:SF5">
    <property type="entry name" value="DETHIOBIOTIN SYNTHETASE"/>
    <property type="match status" value="1"/>
</dbReference>
<dbReference type="InterPro" id="IPR004472">
    <property type="entry name" value="DTB_synth_BioD"/>
</dbReference>
<dbReference type="AlphaFoldDB" id="A0A5C1E8A2"/>
<evidence type="ECO:0000313" key="10">
    <source>
        <dbReference type="Proteomes" id="UP000323671"/>
    </source>
</evidence>
<comment type="catalytic activity">
    <reaction evidence="8">
        <text>(7R,8S)-7,8-diammoniononanoate + CO2 + ATP = (4R,5S)-dethiobiotin + ADP + phosphate + 3 H(+)</text>
        <dbReference type="Rhea" id="RHEA:15805"/>
        <dbReference type="ChEBI" id="CHEBI:15378"/>
        <dbReference type="ChEBI" id="CHEBI:16526"/>
        <dbReference type="ChEBI" id="CHEBI:30616"/>
        <dbReference type="ChEBI" id="CHEBI:43474"/>
        <dbReference type="ChEBI" id="CHEBI:149469"/>
        <dbReference type="ChEBI" id="CHEBI:149473"/>
        <dbReference type="ChEBI" id="CHEBI:456216"/>
        <dbReference type="EC" id="6.3.3.3"/>
    </reaction>
</comment>
<comment type="pathway">
    <text evidence="8">Cofactor biosynthesis; biotin biosynthesis; biotin from 7,8-diaminononanoate: step 1/2.</text>
</comment>
<keyword evidence="10" id="KW-1185">Reference proteome</keyword>
<comment type="subcellular location">
    <subcellularLocation>
        <location evidence="8">Cytoplasm</location>
    </subcellularLocation>
</comment>
<evidence type="ECO:0000256" key="2">
    <source>
        <dbReference type="ARBA" id="ARBA00022598"/>
    </source>
</evidence>
<accession>A0A5C1E8A2</accession>
<comment type="caution">
    <text evidence="8">Lacks conserved residue(s) required for the propagation of feature annotation.</text>
</comment>
<feature type="binding site" evidence="8">
    <location>
        <position position="54"/>
    </location>
    <ligand>
        <name>Mg(2+)</name>
        <dbReference type="ChEBI" id="CHEBI:18420"/>
    </ligand>
</feature>
<evidence type="ECO:0000256" key="7">
    <source>
        <dbReference type="ARBA" id="ARBA00022842"/>
    </source>
</evidence>
<dbReference type="EMBL" id="CP022579">
    <property type="protein sequence ID" value="QEL65192.1"/>
    <property type="molecule type" value="Genomic_DNA"/>
</dbReference>
<gene>
    <name evidence="8 9" type="primary">bioD</name>
    <name evidence="9" type="ORF">OTERR_17160</name>
</gene>
<dbReference type="GO" id="GO:0005829">
    <property type="term" value="C:cytosol"/>
    <property type="evidence" value="ECO:0007669"/>
    <property type="project" value="TreeGrafter"/>
</dbReference>
<feature type="binding site" evidence="8">
    <location>
        <position position="19"/>
    </location>
    <ligand>
        <name>Mg(2+)</name>
        <dbReference type="ChEBI" id="CHEBI:18420"/>
    </ligand>
</feature>
<dbReference type="Gene3D" id="3.40.50.300">
    <property type="entry name" value="P-loop containing nucleotide triphosphate hydrolases"/>
    <property type="match status" value="1"/>
</dbReference>
<keyword evidence="6 8" id="KW-0067">ATP-binding</keyword>
<dbReference type="SUPFAM" id="SSF52540">
    <property type="entry name" value="P-loop containing nucleoside triphosphate hydrolases"/>
    <property type="match status" value="1"/>
</dbReference>
<dbReference type="RefSeq" id="WP_149425509.1">
    <property type="nucleotide sequence ID" value="NZ_CP022579.1"/>
</dbReference>
<dbReference type="InterPro" id="IPR027417">
    <property type="entry name" value="P-loop_NTPase"/>
</dbReference>
<evidence type="ECO:0000256" key="6">
    <source>
        <dbReference type="ARBA" id="ARBA00022840"/>
    </source>
</evidence>
<evidence type="ECO:0000256" key="3">
    <source>
        <dbReference type="ARBA" id="ARBA00022723"/>
    </source>
</evidence>
<dbReference type="GO" id="GO:0042803">
    <property type="term" value="F:protein homodimerization activity"/>
    <property type="evidence" value="ECO:0007669"/>
    <property type="project" value="UniProtKB-ARBA"/>
</dbReference>
<feature type="binding site" evidence="8">
    <location>
        <begin position="115"/>
        <end position="118"/>
    </location>
    <ligand>
        <name>ATP</name>
        <dbReference type="ChEBI" id="CHEBI:30616"/>
    </ligand>
</feature>
<comment type="function">
    <text evidence="8">Catalyzes a mechanistically unusual reaction, the ATP-dependent insertion of CO2 between the N7 and N8 nitrogen atoms of 7,8-diaminopelargonic acid (DAPA, also called 7,8-diammoniononanoate) to form a ureido ring.</text>
</comment>
<evidence type="ECO:0000256" key="1">
    <source>
        <dbReference type="ARBA" id="ARBA00022490"/>
    </source>
</evidence>
<keyword evidence="4 8" id="KW-0547">Nucleotide-binding</keyword>
<dbReference type="CDD" id="cd03109">
    <property type="entry name" value="DTBS"/>
    <property type="match status" value="1"/>
</dbReference>
<comment type="cofactor">
    <cofactor evidence="8">
        <name>Mg(2+)</name>
        <dbReference type="ChEBI" id="CHEBI:18420"/>
    </cofactor>
</comment>
<evidence type="ECO:0000313" key="9">
    <source>
        <dbReference type="EMBL" id="QEL65192.1"/>
    </source>
</evidence>
<keyword evidence="2 8" id="KW-0436">Ligase</keyword>
<dbReference type="FunFam" id="3.40.50.300:FF:000292">
    <property type="entry name" value="ATP-dependent dethiobiotin synthetase BioD"/>
    <property type="match status" value="1"/>
</dbReference>
<dbReference type="GO" id="GO:0004141">
    <property type="term" value="F:dethiobiotin synthase activity"/>
    <property type="evidence" value="ECO:0007669"/>
    <property type="project" value="UniProtKB-UniRule"/>
</dbReference>
<keyword evidence="1 8" id="KW-0963">Cytoplasm</keyword>
<dbReference type="GO" id="GO:0005524">
    <property type="term" value="F:ATP binding"/>
    <property type="evidence" value="ECO:0007669"/>
    <property type="project" value="UniProtKB-UniRule"/>
</dbReference>
<sequence>MTAPRSFFIAGTDTEIGKTFTTTLLLRAARLAGLTALGMKPVAAGVDAAGRNDDVEAILAAGSFQPAREDVNPFLYQAPVSPHIAARDEGRPVDLALIGTAYARLASQADLVLVEGVGGFRAPLSDTLDGADLARALALPVILVVGLRLGCLNHAMLTAEAIATRRLRLTGWIGNHVDPAMARQEDNVRYLQEHLHNDFDLPCLGLIPHVPPGPGRDGCLDDIARTLHLPG</sequence>
<protein>
    <recommendedName>
        <fullName evidence="8">ATP-dependent dethiobiotin synthetase BioD</fullName>
        <ecNumber evidence="8">6.3.3.3</ecNumber>
    </recommendedName>
    <alternativeName>
        <fullName evidence="8">DTB synthetase</fullName>
        <shortName evidence="8">DTBS</shortName>
    </alternativeName>
    <alternativeName>
        <fullName evidence="8">Dethiobiotin synthase</fullName>
    </alternativeName>
</protein>
<organism evidence="9 10">
    <name type="scientific">Oryzomicrobium terrae</name>
    <dbReference type="NCBI Taxonomy" id="1735038"/>
    <lineage>
        <taxon>Bacteria</taxon>
        <taxon>Pseudomonadati</taxon>
        <taxon>Pseudomonadota</taxon>
        <taxon>Betaproteobacteria</taxon>
        <taxon>Rhodocyclales</taxon>
        <taxon>Rhodocyclaceae</taxon>
        <taxon>Oryzomicrobium</taxon>
    </lineage>
</organism>
<dbReference type="PANTHER" id="PTHR43210">
    <property type="entry name" value="DETHIOBIOTIN SYNTHETASE"/>
    <property type="match status" value="1"/>
</dbReference>
<feature type="binding site" evidence="8">
    <location>
        <begin position="15"/>
        <end position="20"/>
    </location>
    <ligand>
        <name>ATP</name>
        <dbReference type="ChEBI" id="CHEBI:30616"/>
    </ligand>
</feature>
<evidence type="ECO:0000256" key="5">
    <source>
        <dbReference type="ARBA" id="ARBA00022756"/>
    </source>
</evidence>
<feature type="binding site" evidence="8">
    <location>
        <position position="115"/>
    </location>
    <ligand>
        <name>Mg(2+)</name>
        <dbReference type="ChEBI" id="CHEBI:18420"/>
    </ligand>
</feature>
<dbReference type="PIRSF" id="PIRSF006755">
    <property type="entry name" value="DTB_synth"/>
    <property type="match status" value="1"/>
</dbReference>
<dbReference type="Proteomes" id="UP000323671">
    <property type="component" value="Chromosome"/>
</dbReference>
<comment type="subunit">
    <text evidence="8">Homodimer.</text>
</comment>
<dbReference type="UniPathway" id="UPA00078">
    <property type="reaction ID" value="UER00161"/>
</dbReference>
<dbReference type="EC" id="6.3.3.3" evidence="8"/>
<dbReference type="Pfam" id="PF13500">
    <property type="entry name" value="AAA_26"/>
    <property type="match status" value="1"/>
</dbReference>
<feature type="binding site" evidence="8">
    <location>
        <position position="54"/>
    </location>
    <ligand>
        <name>ATP</name>
        <dbReference type="ChEBI" id="CHEBI:30616"/>
    </ligand>
</feature>
<dbReference type="GO" id="GO:0000287">
    <property type="term" value="F:magnesium ion binding"/>
    <property type="evidence" value="ECO:0007669"/>
    <property type="project" value="UniProtKB-UniRule"/>
</dbReference>
<dbReference type="KEGG" id="otr:OTERR_17160"/>
<evidence type="ECO:0000256" key="8">
    <source>
        <dbReference type="HAMAP-Rule" id="MF_00336"/>
    </source>
</evidence>
<dbReference type="HAMAP" id="MF_00336">
    <property type="entry name" value="BioD"/>
    <property type="match status" value="1"/>
</dbReference>
<name>A0A5C1E8A2_9RHOO</name>
<proteinExistence type="inferred from homology"/>
<comment type="similarity">
    <text evidence="8">Belongs to the dethiobiotin synthetase family.</text>
</comment>
<dbReference type="NCBIfam" id="TIGR00347">
    <property type="entry name" value="bioD"/>
    <property type="match status" value="1"/>
</dbReference>
<keyword evidence="7 8" id="KW-0460">Magnesium</keyword>
<reference evidence="9 10" key="1">
    <citation type="submission" date="2017-07" db="EMBL/GenBank/DDBJ databases">
        <title>Complete genome sequence of Oryzomicrobium terrae TPP412.</title>
        <authorList>
            <person name="Chiu L.-W."/>
            <person name="Lo K.-J."/>
            <person name="Tsai Y.-M."/>
            <person name="Lin S.-S."/>
            <person name="Kuo C.-H."/>
            <person name="Liu C.-T."/>
        </authorList>
    </citation>
    <scope>NUCLEOTIDE SEQUENCE [LARGE SCALE GENOMIC DNA]</scope>
    <source>
        <strain evidence="9 10">TPP412</strain>
    </source>
</reference>
<keyword evidence="3 8" id="KW-0479">Metal-binding</keyword>
<evidence type="ECO:0000256" key="4">
    <source>
        <dbReference type="ARBA" id="ARBA00022741"/>
    </source>
</evidence>